<reference evidence="1 2" key="1">
    <citation type="journal article" date="2009" name="PLoS Genet.">
        <title>Genomic analysis of the basal lineage fungus Rhizopus oryzae reveals a whole-genome duplication.</title>
        <authorList>
            <person name="Ma L.-J."/>
            <person name="Ibrahim A.S."/>
            <person name="Skory C."/>
            <person name="Grabherr M.G."/>
            <person name="Burger G."/>
            <person name="Butler M."/>
            <person name="Elias M."/>
            <person name="Idnurm A."/>
            <person name="Lang B.F."/>
            <person name="Sone T."/>
            <person name="Abe A."/>
            <person name="Calvo S.E."/>
            <person name="Corrochano L.M."/>
            <person name="Engels R."/>
            <person name="Fu J."/>
            <person name="Hansberg W."/>
            <person name="Kim J.-M."/>
            <person name="Kodira C.D."/>
            <person name="Koehrsen M.J."/>
            <person name="Liu B."/>
            <person name="Miranda-Saavedra D."/>
            <person name="O'Leary S."/>
            <person name="Ortiz-Castellanos L."/>
            <person name="Poulter R."/>
            <person name="Rodriguez-Romero J."/>
            <person name="Ruiz-Herrera J."/>
            <person name="Shen Y.-Q."/>
            <person name="Zeng Q."/>
            <person name="Galagan J."/>
            <person name="Birren B.W."/>
            <person name="Cuomo C.A."/>
            <person name="Wickes B.L."/>
        </authorList>
    </citation>
    <scope>NUCLEOTIDE SEQUENCE [LARGE SCALE GENOMIC DNA]</scope>
    <source>
        <strain evidence="2">RA 99-880 / ATCC MYA-4621 / FGSC 9543 / NRRL 43880</strain>
    </source>
</reference>
<dbReference type="Gene3D" id="3.30.70.270">
    <property type="match status" value="1"/>
</dbReference>
<dbReference type="STRING" id="246409.I1BQD0"/>
<dbReference type="VEuPathDB" id="FungiDB:RO3G_03114"/>
<dbReference type="SUPFAM" id="SSF56672">
    <property type="entry name" value="DNA/RNA polymerases"/>
    <property type="match status" value="1"/>
</dbReference>
<gene>
    <name evidence="1" type="ORF">RO3G_03114</name>
</gene>
<name>I1BQD0_RHIO9</name>
<keyword evidence="2" id="KW-1185">Reference proteome</keyword>
<dbReference type="PANTHER" id="PTHR33050">
    <property type="entry name" value="REVERSE TRANSCRIPTASE DOMAIN-CONTAINING PROTEIN"/>
    <property type="match status" value="1"/>
</dbReference>
<dbReference type="AlphaFoldDB" id="I1BQD0"/>
<dbReference type="PANTHER" id="PTHR33050:SF7">
    <property type="entry name" value="RIBONUCLEASE H"/>
    <property type="match status" value="1"/>
</dbReference>
<dbReference type="RefSeq" id="XP_067513806.1">
    <property type="nucleotide sequence ID" value="XM_067657705.1"/>
</dbReference>
<proteinExistence type="predicted"/>
<dbReference type="InParanoid" id="I1BQD0"/>
<dbReference type="Gene3D" id="3.10.10.10">
    <property type="entry name" value="HIV Type 1 Reverse Transcriptase, subunit A, domain 1"/>
    <property type="match status" value="1"/>
</dbReference>
<dbReference type="InterPro" id="IPR043128">
    <property type="entry name" value="Rev_trsase/Diguanyl_cyclase"/>
</dbReference>
<sequence>MFTTAVIAEGYHLQFRSQPSPWKIKPMKLSPLDQEAISVAVNNKISICHPSESNQLSTPKIAIEKFLTVVIIEVSASQSESYLSNFFTIQEPTKRRLILDCSQLNQFLQYQHFKIEGVPALRHIIEKDDLMCKLDLKDAYVVVPIHPTSQQYSTFKHQGVVQWVKKLHQRNSFFLKYQYSSVSLTSNITKLGTKRVTAVSSY</sequence>
<dbReference type="EMBL" id="CH476733">
    <property type="protein sequence ID" value="EIE78410.1"/>
    <property type="molecule type" value="Genomic_DNA"/>
</dbReference>
<dbReference type="Proteomes" id="UP000009138">
    <property type="component" value="Unassembled WGS sequence"/>
</dbReference>
<evidence type="ECO:0008006" key="3">
    <source>
        <dbReference type="Google" id="ProtNLM"/>
    </source>
</evidence>
<dbReference type="InterPro" id="IPR043502">
    <property type="entry name" value="DNA/RNA_pol_sf"/>
</dbReference>
<dbReference type="GeneID" id="93610086"/>
<protein>
    <recommendedName>
        <fullName evidence="3">Reverse transcriptase domain-containing protein</fullName>
    </recommendedName>
</protein>
<evidence type="ECO:0000313" key="2">
    <source>
        <dbReference type="Proteomes" id="UP000009138"/>
    </source>
</evidence>
<evidence type="ECO:0000313" key="1">
    <source>
        <dbReference type="EMBL" id="EIE78410.1"/>
    </source>
</evidence>
<dbReference type="InterPro" id="IPR052055">
    <property type="entry name" value="Hepadnavirus_pol/RT"/>
</dbReference>
<organism evidence="1 2">
    <name type="scientific">Rhizopus delemar (strain RA 99-880 / ATCC MYA-4621 / FGSC 9543 / NRRL 43880)</name>
    <name type="common">Mucormycosis agent</name>
    <name type="synonym">Rhizopus arrhizus var. delemar</name>
    <dbReference type="NCBI Taxonomy" id="246409"/>
    <lineage>
        <taxon>Eukaryota</taxon>
        <taxon>Fungi</taxon>
        <taxon>Fungi incertae sedis</taxon>
        <taxon>Mucoromycota</taxon>
        <taxon>Mucoromycotina</taxon>
        <taxon>Mucoromycetes</taxon>
        <taxon>Mucorales</taxon>
        <taxon>Mucorineae</taxon>
        <taxon>Rhizopodaceae</taxon>
        <taxon>Rhizopus</taxon>
    </lineage>
</organism>
<accession>I1BQD0</accession>